<proteinExistence type="predicted"/>
<evidence type="ECO:0000313" key="1">
    <source>
        <dbReference type="EMBL" id="MDZ5088955.1"/>
    </source>
</evidence>
<organism evidence="1 2">
    <name type="scientific">Mycolicibacterium parafortuitum</name>
    <name type="common">Mycobacterium parafortuitum</name>
    <dbReference type="NCBI Taxonomy" id="39692"/>
    <lineage>
        <taxon>Bacteria</taxon>
        <taxon>Bacillati</taxon>
        <taxon>Actinomycetota</taxon>
        <taxon>Actinomycetes</taxon>
        <taxon>Mycobacteriales</taxon>
        <taxon>Mycobacteriaceae</taxon>
        <taxon>Mycolicibacterium</taxon>
    </lineage>
</organism>
<reference evidence="1 2" key="1">
    <citation type="journal article" date="2021" name="Chemosphere">
        <title>Bioballs carrying a syntrophic Rhodococcus and Mycolicibacterium consortium for simultaneous sorption and biodegradation of fuel oil in contaminated freshwater.</title>
        <authorList>
            <person name="Naloka K."/>
            <person name="Polrit D."/>
            <person name="Muangchinda C."/>
            <person name="Thoetkiattikul H."/>
            <person name="Pinyakong O."/>
        </authorList>
    </citation>
    <scope>NUCLEOTIDE SEQUENCE [LARGE SCALE GENOMIC DNA]</scope>
    <source>
        <strain evidence="1 2">J101</strain>
    </source>
</reference>
<sequence length="77" mass="8596">MTSDADEIWVPIESVRMEDAVITTVLDNDHAWRVAKRVCEGDSQAGSVYALYKHADDPTPAIREPEGTLIRVIRKSV</sequence>
<evidence type="ECO:0000313" key="2">
    <source>
        <dbReference type="Proteomes" id="UP001289645"/>
    </source>
</evidence>
<comment type="caution">
    <text evidence="1">The sequence shown here is derived from an EMBL/GenBank/DDBJ whole genome shotgun (WGS) entry which is preliminary data.</text>
</comment>
<dbReference type="Proteomes" id="UP001289645">
    <property type="component" value="Unassembled WGS sequence"/>
</dbReference>
<gene>
    <name evidence="1" type="ORF">OHX15_26460</name>
</gene>
<name>A0ACC6MPZ8_MYCPF</name>
<accession>A0ACC6MPZ8</accession>
<dbReference type="EMBL" id="JAOXLN010000044">
    <property type="protein sequence ID" value="MDZ5088955.1"/>
    <property type="molecule type" value="Genomic_DNA"/>
</dbReference>
<protein>
    <submittedName>
        <fullName evidence="1">Uncharacterized protein</fullName>
    </submittedName>
</protein>
<keyword evidence="2" id="KW-1185">Reference proteome</keyword>